<dbReference type="PANTHER" id="PTHR35752">
    <property type="entry name" value="G-PROTEIN COUPLED RECEPTOR"/>
    <property type="match status" value="1"/>
</dbReference>
<evidence type="ECO:0000256" key="1">
    <source>
        <dbReference type="SAM" id="Phobius"/>
    </source>
</evidence>
<dbReference type="HOGENOM" id="CLU_033028_0_0_1"/>
<dbReference type="EMBL" id="GL377591">
    <property type="protein sequence ID" value="EFJ23769.1"/>
    <property type="molecule type" value="Genomic_DNA"/>
</dbReference>
<evidence type="ECO:0000313" key="4">
    <source>
        <dbReference type="Proteomes" id="UP000001514"/>
    </source>
</evidence>
<dbReference type="Gramene" id="EFJ23769">
    <property type="protein sequence ID" value="EFJ23769"/>
    <property type="gene ID" value="SELMODRAFT_102953"/>
</dbReference>
<dbReference type="KEGG" id="smo:SELMODRAFT_102953"/>
<accession>D8RVG1</accession>
<dbReference type="InParanoid" id="D8RVG1"/>
<evidence type="ECO:0000256" key="2">
    <source>
        <dbReference type="SAM" id="SignalP"/>
    </source>
</evidence>
<evidence type="ECO:0000313" key="3">
    <source>
        <dbReference type="EMBL" id="EFJ23769.1"/>
    </source>
</evidence>
<keyword evidence="2" id="KW-0732">Signal</keyword>
<sequence>MWNTRSIDAVLLLVAFSFSLSRAFVPPGSKCYALDGNYRLHDFTQWIGHQFEHSSNDGDFVLRFCKDVQLRSNKGYVNYGRFVPLLSTSENGNFVQHYNQGDLQGCENNGFDLSGRNSEVSVSCGRCDGTSCTDSFGCICNVTSTQSSCSSKIVAAVKCSEGGPRVIKGFTVGFSPRGREIVENGITQWGYDKFHSDYSFSTEQRAVSLYFTAPTALSRFVKKPSFTVKPSKGLTVQLAGSAAEGESPTTESPTVLSVDWQCDKPTGGPYVVTVSVPADGFNPVVFNLGKECEHKQKSQDGGSSGWATFGVICLVVILVLGCCCCGGFCYNTRVEHKHGFDALPGVTTLARYLDSVSLLFLPFSITAHRFHFSF</sequence>
<keyword evidence="1" id="KW-1133">Transmembrane helix</keyword>
<dbReference type="Proteomes" id="UP000001514">
    <property type="component" value="Unassembled WGS sequence"/>
</dbReference>
<name>D8RVG1_SELML</name>
<dbReference type="STRING" id="88036.D8RVG1"/>
<dbReference type="OrthoDB" id="1848995at2759"/>
<feature type="signal peptide" evidence="2">
    <location>
        <begin position="1"/>
        <end position="23"/>
    </location>
</feature>
<keyword evidence="1" id="KW-0472">Membrane</keyword>
<feature type="transmembrane region" description="Helical" evidence="1">
    <location>
        <begin position="306"/>
        <end position="330"/>
    </location>
</feature>
<protein>
    <submittedName>
        <fullName evidence="3">Uncharacterized protein</fullName>
    </submittedName>
</protein>
<dbReference type="OMA" id="HPRAWEV"/>
<dbReference type="FunCoup" id="D8RVG1">
    <property type="interactions" value="3064"/>
</dbReference>
<dbReference type="eggNOG" id="ENOG502QS4W">
    <property type="taxonomic scope" value="Eukaryota"/>
</dbReference>
<keyword evidence="1" id="KW-0812">Transmembrane</keyword>
<dbReference type="AlphaFoldDB" id="D8RVG1"/>
<keyword evidence="4" id="KW-1185">Reference proteome</keyword>
<gene>
    <name evidence="3" type="ORF">SELMODRAFT_102953</name>
</gene>
<proteinExistence type="predicted"/>
<reference evidence="3 4" key="1">
    <citation type="journal article" date="2011" name="Science">
        <title>The Selaginella genome identifies genetic changes associated with the evolution of vascular plants.</title>
        <authorList>
            <person name="Banks J.A."/>
            <person name="Nishiyama T."/>
            <person name="Hasebe M."/>
            <person name="Bowman J.L."/>
            <person name="Gribskov M."/>
            <person name="dePamphilis C."/>
            <person name="Albert V.A."/>
            <person name="Aono N."/>
            <person name="Aoyama T."/>
            <person name="Ambrose B.A."/>
            <person name="Ashton N.W."/>
            <person name="Axtell M.J."/>
            <person name="Barker E."/>
            <person name="Barker M.S."/>
            <person name="Bennetzen J.L."/>
            <person name="Bonawitz N.D."/>
            <person name="Chapple C."/>
            <person name="Cheng C."/>
            <person name="Correa L.G."/>
            <person name="Dacre M."/>
            <person name="DeBarry J."/>
            <person name="Dreyer I."/>
            <person name="Elias M."/>
            <person name="Engstrom E.M."/>
            <person name="Estelle M."/>
            <person name="Feng L."/>
            <person name="Finet C."/>
            <person name="Floyd S.K."/>
            <person name="Frommer W.B."/>
            <person name="Fujita T."/>
            <person name="Gramzow L."/>
            <person name="Gutensohn M."/>
            <person name="Harholt J."/>
            <person name="Hattori M."/>
            <person name="Heyl A."/>
            <person name="Hirai T."/>
            <person name="Hiwatashi Y."/>
            <person name="Ishikawa M."/>
            <person name="Iwata M."/>
            <person name="Karol K.G."/>
            <person name="Koehler B."/>
            <person name="Kolukisaoglu U."/>
            <person name="Kubo M."/>
            <person name="Kurata T."/>
            <person name="Lalonde S."/>
            <person name="Li K."/>
            <person name="Li Y."/>
            <person name="Litt A."/>
            <person name="Lyons E."/>
            <person name="Manning G."/>
            <person name="Maruyama T."/>
            <person name="Michael T.P."/>
            <person name="Mikami K."/>
            <person name="Miyazaki S."/>
            <person name="Morinaga S."/>
            <person name="Murata T."/>
            <person name="Mueller-Roeber B."/>
            <person name="Nelson D.R."/>
            <person name="Obara M."/>
            <person name="Oguri Y."/>
            <person name="Olmstead R.G."/>
            <person name="Onodera N."/>
            <person name="Petersen B.L."/>
            <person name="Pils B."/>
            <person name="Prigge M."/>
            <person name="Rensing S.A."/>
            <person name="Riano-Pachon D.M."/>
            <person name="Roberts A.W."/>
            <person name="Sato Y."/>
            <person name="Scheller H.V."/>
            <person name="Schulz B."/>
            <person name="Schulz C."/>
            <person name="Shakirov E.V."/>
            <person name="Shibagaki N."/>
            <person name="Shinohara N."/>
            <person name="Shippen D.E."/>
            <person name="Soerensen I."/>
            <person name="Sotooka R."/>
            <person name="Sugimoto N."/>
            <person name="Sugita M."/>
            <person name="Sumikawa N."/>
            <person name="Tanurdzic M."/>
            <person name="Theissen G."/>
            <person name="Ulvskov P."/>
            <person name="Wakazuki S."/>
            <person name="Weng J.K."/>
            <person name="Willats W.W."/>
            <person name="Wipf D."/>
            <person name="Wolf P.G."/>
            <person name="Yang L."/>
            <person name="Zimmer A.D."/>
            <person name="Zhu Q."/>
            <person name="Mitros T."/>
            <person name="Hellsten U."/>
            <person name="Loque D."/>
            <person name="Otillar R."/>
            <person name="Salamov A."/>
            <person name="Schmutz J."/>
            <person name="Shapiro H."/>
            <person name="Lindquist E."/>
            <person name="Lucas S."/>
            <person name="Rokhsar D."/>
            <person name="Grigoriev I.V."/>
        </authorList>
    </citation>
    <scope>NUCLEOTIDE SEQUENCE [LARGE SCALE GENOMIC DNA]</scope>
</reference>
<dbReference type="PANTHER" id="PTHR35752:SF1">
    <property type="entry name" value="G-PROTEIN COUPLED RECEPTOR"/>
    <property type="match status" value="1"/>
</dbReference>
<feature type="chain" id="PRO_5003122155" evidence="2">
    <location>
        <begin position="24"/>
        <end position="374"/>
    </location>
</feature>
<organism evidence="4">
    <name type="scientific">Selaginella moellendorffii</name>
    <name type="common">Spikemoss</name>
    <dbReference type="NCBI Taxonomy" id="88036"/>
    <lineage>
        <taxon>Eukaryota</taxon>
        <taxon>Viridiplantae</taxon>
        <taxon>Streptophyta</taxon>
        <taxon>Embryophyta</taxon>
        <taxon>Tracheophyta</taxon>
        <taxon>Lycopodiopsida</taxon>
        <taxon>Selaginellales</taxon>
        <taxon>Selaginellaceae</taxon>
        <taxon>Selaginella</taxon>
    </lineage>
</organism>